<evidence type="ECO:0000256" key="10">
    <source>
        <dbReference type="ARBA" id="ARBA00029774"/>
    </source>
</evidence>
<dbReference type="SUPFAM" id="SSF55821">
    <property type="entry name" value="YrdC/RibB"/>
    <property type="match status" value="1"/>
</dbReference>
<keyword evidence="8" id="KW-0547">Nucleotide-binding</keyword>
<evidence type="ECO:0000256" key="8">
    <source>
        <dbReference type="ARBA" id="ARBA00022741"/>
    </source>
</evidence>
<evidence type="ECO:0000256" key="4">
    <source>
        <dbReference type="ARBA" id="ARBA00022490"/>
    </source>
</evidence>
<dbReference type="PANTHER" id="PTHR17490">
    <property type="entry name" value="SUA5"/>
    <property type="match status" value="1"/>
</dbReference>
<name>A0A1W9S0K3_9BACT</name>
<dbReference type="InterPro" id="IPR050156">
    <property type="entry name" value="TC-AMP_synthase_SUA5"/>
</dbReference>
<dbReference type="GO" id="GO:0005524">
    <property type="term" value="F:ATP binding"/>
    <property type="evidence" value="ECO:0007669"/>
    <property type="project" value="UniProtKB-KW"/>
</dbReference>
<evidence type="ECO:0000256" key="5">
    <source>
        <dbReference type="ARBA" id="ARBA00022679"/>
    </source>
</evidence>
<reference evidence="14" key="1">
    <citation type="submission" date="2017-03" db="EMBL/GenBank/DDBJ databases">
        <title>Novel pathways for hydrocarbon cycling and metabolic interdependencies in hydrothermal sediment communities.</title>
        <authorList>
            <person name="Dombrowski N."/>
            <person name="Seitz K."/>
            <person name="Teske A."/>
            <person name="Baker B."/>
        </authorList>
    </citation>
    <scope>NUCLEOTIDE SEQUENCE [LARGE SCALE GENOMIC DNA]</scope>
</reference>
<dbReference type="InterPro" id="IPR006070">
    <property type="entry name" value="Sua5-like_dom"/>
</dbReference>
<dbReference type="GO" id="GO:0008033">
    <property type="term" value="P:tRNA processing"/>
    <property type="evidence" value="ECO:0007669"/>
    <property type="project" value="UniProtKB-KW"/>
</dbReference>
<evidence type="ECO:0000256" key="9">
    <source>
        <dbReference type="ARBA" id="ARBA00022840"/>
    </source>
</evidence>
<evidence type="ECO:0000256" key="2">
    <source>
        <dbReference type="ARBA" id="ARBA00007663"/>
    </source>
</evidence>
<comment type="similarity">
    <text evidence="2">Belongs to the SUA5 family.</text>
</comment>
<comment type="caution">
    <text evidence="13">The sequence shown here is derived from an EMBL/GenBank/DDBJ whole genome shotgun (WGS) entry which is preliminary data.</text>
</comment>
<dbReference type="Gene3D" id="3.90.870.10">
    <property type="entry name" value="DHBP synthase"/>
    <property type="match status" value="1"/>
</dbReference>
<dbReference type="GO" id="GO:0000049">
    <property type="term" value="F:tRNA binding"/>
    <property type="evidence" value="ECO:0007669"/>
    <property type="project" value="TreeGrafter"/>
</dbReference>
<feature type="domain" description="YrdC-like" evidence="12">
    <location>
        <begin position="14"/>
        <end position="199"/>
    </location>
</feature>
<comment type="subcellular location">
    <subcellularLocation>
        <location evidence="1">Cytoplasm</location>
    </subcellularLocation>
</comment>
<gene>
    <name evidence="13" type="ORF">B6D57_03485</name>
</gene>
<keyword evidence="4" id="KW-0963">Cytoplasm</keyword>
<evidence type="ECO:0000256" key="6">
    <source>
        <dbReference type="ARBA" id="ARBA00022694"/>
    </source>
</evidence>
<evidence type="ECO:0000256" key="7">
    <source>
        <dbReference type="ARBA" id="ARBA00022695"/>
    </source>
</evidence>
<dbReference type="EMBL" id="NATQ01000062">
    <property type="protein sequence ID" value="OQX90378.1"/>
    <property type="molecule type" value="Genomic_DNA"/>
</dbReference>
<dbReference type="GO" id="GO:0061710">
    <property type="term" value="F:L-threonylcarbamoyladenylate synthase"/>
    <property type="evidence" value="ECO:0007669"/>
    <property type="project" value="UniProtKB-EC"/>
</dbReference>
<dbReference type="PANTHER" id="PTHR17490:SF16">
    <property type="entry name" value="THREONYLCARBAMOYL-AMP SYNTHASE"/>
    <property type="match status" value="1"/>
</dbReference>
<keyword evidence="9" id="KW-0067">ATP-binding</keyword>
<dbReference type="InterPro" id="IPR017945">
    <property type="entry name" value="DHBP_synth_RibB-like_a/b_dom"/>
</dbReference>
<keyword evidence="7" id="KW-0548">Nucleotidyltransferase</keyword>
<evidence type="ECO:0000256" key="11">
    <source>
        <dbReference type="ARBA" id="ARBA00048366"/>
    </source>
</evidence>
<dbReference type="Proteomes" id="UP000192611">
    <property type="component" value="Unassembled WGS sequence"/>
</dbReference>
<accession>A0A1W9S0K3</accession>
<dbReference type="GO" id="GO:0003725">
    <property type="term" value="F:double-stranded RNA binding"/>
    <property type="evidence" value="ECO:0007669"/>
    <property type="project" value="InterPro"/>
</dbReference>
<comment type="catalytic activity">
    <reaction evidence="11">
        <text>L-threonine + hydrogencarbonate + ATP = L-threonylcarbamoyladenylate + diphosphate + H2O</text>
        <dbReference type="Rhea" id="RHEA:36407"/>
        <dbReference type="ChEBI" id="CHEBI:15377"/>
        <dbReference type="ChEBI" id="CHEBI:17544"/>
        <dbReference type="ChEBI" id="CHEBI:30616"/>
        <dbReference type="ChEBI" id="CHEBI:33019"/>
        <dbReference type="ChEBI" id="CHEBI:57926"/>
        <dbReference type="ChEBI" id="CHEBI:73682"/>
        <dbReference type="EC" id="2.7.7.87"/>
    </reaction>
</comment>
<dbReference type="GO" id="GO:0005737">
    <property type="term" value="C:cytoplasm"/>
    <property type="evidence" value="ECO:0007669"/>
    <property type="project" value="UniProtKB-SubCell"/>
</dbReference>
<dbReference type="AlphaFoldDB" id="A0A1W9S0K3"/>
<evidence type="ECO:0000313" key="14">
    <source>
        <dbReference type="Proteomes" id="UP000192611"/>
    </source>
</evidence>
<dbReference type="EC" id="2.7.7.87" evidence="3"/>
<dbReference type="GO" id="GO:0006450">
    <property type="term" value="P:regulation of translational fidelity"/>
    <property type="evidence" value="ECO:0007669"/>
    <property type="project" value="TreeGrafter"/>
</dbReference>
<evidence type="ECO:0000256" key="3">
    <source>
        <dbReference type="ARBA" id="ARBA00012584"/>
    </source>
</evidence>
<dbReference type="NCBIfam" id="TIGR00057">
    <property type="entry name" value="L-threonylcarbamoyladenylate synthase"/>
    <property type="match status" value="1"/>
</dbReference>
<protein>
    <recommendedName>
        <fullName evidence="10">L-threonylcarbamoyladenylate synthase</fullName>
        <ecNumber evidence="3">2.7.7.87</ecNumber>
    </recommendedName>
    <alternativeName>
        <fullName evidence="10">L-threonylcarbamoyladenylate synthase</fullName>
    </alternativeName>
</protein>
<proteinExistence type="inferred from homology"/>
<keyword evidence="5" id="KW-0808">Transferase</keyword>
<sequence>MAKIVKINPDTPDEKVINEVANVIMNGGIVIMPTDTVYGFHASPFYQDTLDRISRIKGWYGKKPFVLLIPTYRVLRWMGIIIDDWQYSFIKRIWPGPVSVIMESICDYGLPISYNGSMCFRVPNSRLIKMVLGRVGSAIISTSANITGVEPINDPELLIREFGDNVDLVIDAGGSYSTLPSTIVRFTSDCFEIVREGRVSEKSLSEILGEVRRS</sequence>
<evidence type="ECO:0000259" key="12">
    <source>
        <dbReference type="PROSITE" id="PS51163"/>
    </source>
</evidence>
<evidence type="ECO:0000256" key="1">
    <source>
        <dbReference type="ARBA" id="ARBA00004496"/>
    </source>
</evidence>
<dbReference type="Pfam" id="PF01300">
    <property type="entry name" value="Sua5_yciO_yrdC"/>
    <property type="match status" value="1"/>
</dbReference>
<keyword evidence="6" id="KW-0819">tRNA processing</keyword>
<dbReference type="PROSITE" id="PS51163">
    <property type="entry name" value="YRDC"/>
    <property type="match status" value="1"/>
</dbReference>
<organism evidence="13 14">
    <name type="scientific">Candidatus Coatesbacteria bacterium 4484_99</name>
    <dbReference type="NCBI Taxonomy" id="1970774"/>
    <lineage>
        <taxon>Bacteria</taxon>
        <taxon>Candidatus Coatesiibacteriota</taxon>
    </lineage>
</organism>
<evidence type="ECO:0000313" key="13">
    <source>
        <dbReference type="EMBL" id="OQX90378.1"/>
    </source>
</evidence>